<keyword evidence="3" id="KW-1185">Reference proteome</keyword>
<proteinExistence type="inferred from homology"/>
<dbReference type="EMBL" id="JBHLXE010000033">
    <property type="protein sequence ID" value="MFC0179151.1"/>
    <property type="molecule type" value="Genomic_DNA"/>
</dbReference>
<evidence type="ECO:0000313" key="3">
    <source>
        <dbReference type="Proteomes" id="UP001589758"/>
    </source>
</evidence>
<dbReference type="NCBIfam" id="NF003498">
    <property type="entry name" value="PRK05170.1-1"/>
    <property type="match status" value="1"/>
</dbReference>
<comment type="caution">
    <text evidence="2">The sequence shown here is derived from an EMBL/GenBank/DDBJ whole genome shotgun (WGS) entry which is preliminary data.</text>
</comment>
<dbReference type="InterPro" id="IPR005358">
    <property type="entry name" value="Puta_zinc/iron-chelating_dom"/>
</dbReference>
<dbReference type="HAMAP" id="MF_00676">
    <property type="entry name" value="UPF0260"/>
    <property type="match status" value="1"/>
</dbReference>
<protein>
    <recommendedName>
        <fullName evidence="1">UPF0260 protein ACFFIT_03400</fullName>
    </recommendedName>
</protein>
<dbReference type="PIRSF" id="PIRSF006173">
    <property type="entry name" value="UCP006173"/>
    <property type="match status" value="1"/>
</dbReference>
<accession>A0ABV6C862</accession>
<gene>
    <name evidence="2" type="ORF">ACFFIT_03400</name>
</gene>
<dbReference type="NCBIfam" id="NF003501">
    <property type="entry name" value="PRK05170.1-5"/>
    <property type="match status" value="1"/>
</dbReference>
<dbReference type="RefSeq" id="WP_385876241.1">
    <property type="nucleotide sequence ID" value="NZ_JBHLXE010000033.1"/>
</dbReference>
<name>A0ABV6C862_9GAMM</name>
<comment type="similarity">
    <text evidence="1">Belongs to the UPF0260 family.</text>
</comment>
<dbReference type="PANTHER" id="PTHR37421:SF1">
    <property type="entry name" value="UPF0260 PROTEIN YCGN"/>
    <property type="match status" value="1"/>
</dbReference>
<dbReference type="NCBIfam" id="NF003507">
    <property type="entry name" value="PRK05170.2-5"/>
    <property type="match status" value="1"/>
</dbReference>
<dbReference type="Proteomes" id="UP001589758">
    <property type="component" value="Unassembled WGS sequence"/>
</dbReference>
<evidence type="ECO:0000256" key="1">
    <source>
        <dbReference type="HAMAP-Rule" id="MF_00676"/>
    </source>
</evidence>
<organism evidence="2 3">
    <name type="scientific">Thorsellia kenyensis</name>
    <dbReference type="NCBI Taxonomy" id="1549888"/>
    <lineage>
        <taxon>Bacteria</taxon>
        <taxon>Pseudomonadati</taxon>
        <taxon>Pseudomonadota</taxon>
        <taxon>Gammaproteobacteria</taxon>
        <taxon>Enterobacterales</taxon>
        <taxon>Thorselliaceae</taxon>
        <taxon>Thorsellia</taxon>
    </lineage>
</organism>
<dbReference type="InterPro" id="IPR008228">
    <property type="entry name" value="UCP006173"/>
</dbReference>
<evidence type="ECO:0000313" key="2">
    <source>
        <dbReference type="EMBL" id="MFC0179151.1"/>
    </source>
</evidence>
<sequence>MNKKINDTSFWLTKKLEEMSQNEWESLCDGCAQCCLHKLIDEDTDEIYFTNVACNQLNIEKCQCSNYENRFNLGEDCIKLTRDKVDEFSWLPNTCAYRLISEGKDLLPWHPLKSGSKTLMHEQKITVKHIAVHEIEVVNWEDHIINHPGN</sequence>
<dbReference type="PANTHER" id="PTHR37421">
    <property type="entry name" value="UPF0260 PROTEIN YCGN"/>
    <property type="match status" value="1"/>
</dbReference>
<reference evidence="2 3" key="1">
    <citation type="submission" date="2024-09" db="EMBL/GenBank/DDBJ databases">
        <authorList>
            <person name="Sun Q."/>
            <person name="Mori K."/>
        </authorList>
    </citation>
    <scope>NUCLEOTIDE SEQUENCE [LARGE SCALE GENOMIC DNA]</scope>
    <source>
        <strain evidence="2 3">CCM 8545</strain>
    </source>
</reference>
<dbReference type="Pfam" id="PF03692">
    <property type="entry name" value="CxxCxxCC"/>
    <property type="match status" value="1"/>
</dbReference>